<accession>X0ZB24</accession>
<gene>
    <name evidence="1" type="ORF">S01H4_16884</name>
</gene>
<organism evidence="1">
    <name type="scientific">marine sediment metagenome</name>
    <dbReference type="NCBI Taxonomy" id="412755"/>
    <lineage>
        <taxon>unclassified sequences</taxon>
        <taxon>metagenomes</taxon>
        <taxon>ecological metagenomes</taxon>
    </lineage>
</organism>
<dbReference type="AlphaFoldDB" id="X0ZB24"/>
<name>X0ZB24_9ZZZZ</name>
<evidence type="ECO:0000313" key="1">
    <source>
        <dbReference type="EMBL" id="GAG57608.1"/>
    </source>
</evidence>
<comment type="caution">
    <text evidence="1">The sequence shown here is derived from an EMBL/GenBank/DDBJ whole genome shotgun (WGS) entry which is preliminary data.</text>
</comment>
<dbReference type="EMBL" id="BART01007418">
    <property type="protein sequence ID" value="GAG57608.1"/>
    <property type="molecule type" value="Genomic_DNA"/>
</dbReference>
<proteinExistence type="predicted"/>
<sequence>MIKWDDTEGGVIDIRYPHEVQIPENIVQHIQISHGFTDSYIIHEEENWKSISFYVDEPNYILVVSLEENEDSQIYVDRLIQFKEKFKDNKKREDLEKKIEELYSVIQKKYSIFMIMPFSPPELTQIYRKYIKKPLKIKGHSVKRADDFFKSIPILNDIVKSIR</sequence>
<reference evidence="1" key="1">
    <citation type="journal article" date="2014" name="Front. Microbiol.">
        <title>High frequency of phylogenetically diverse reductive dehalogenase-homologous genes in deep subseafloor sedimentary metagenomes.</title>
        <authorList>
            <person name="Kawai M."/>
            <person name="Futagami T."/>
            <person name="Toyoda A."/>
            <person name="Takaki Y."/>
            <person name="Nishi S."/>
            <person name="Hori S."/>
            <person name="Arai W."/>
            <person name="Tsubouchi T."/>
            <person name="Morono Y."/>
            <person name="Uchiyama I."/>
            <person name="Ito T."/>
            <person name="Fujiyama A."/>
            <person name="Inagaki F."/>
            <person name="Takami H."/>
        </authorList>
    </citation>
    <scope>NUCLEOTIDE SEQUENCE</scope>
    <source>
        <strain evidence="1">Expedition CK06-06</strain>
    </source>
</reference>
<protein>
    <submittedName>
        <fullName evidence="1">Uncharacterized protein</fullName>
    </submittedName>
</protein>
<feature type="non-terminal residue" evidence="1">
    <location>
        <position position="163"/>
    </location>
</feature>